<dbReference type="STRING" id="76936.BN2458_PEG0333"/>
<sequence length="678" mass="79244">MKKLLYMTMCAIMSVFISSCGDSKGDSQKITYKYHPKDRAELVKLINDENVNLSEIDTSKVTDFSFLFARLGEECDDTLGWHREDLLTPHLEKCKNTGIKRLDSIHAIKKQISDIDSQIRKIESALEKEEQCRSDFESFIAPKIQAKIKSKEGFFDEHKREYVKRKTLNDKERAQVRDEVIKENKSCIFLKNVEDKERISSLKEQQVNLEEQLSHLMEKLGTITHWDTRNVKDMSFVFAGGFAWELLRDKEQSKVELYWDTHSVENMQGMFFENYALSEELQEWVTHFDVSNVKDMSYMFYRSNFNKNINAWNVSRVESMEAMFAQNFSFNQPLDKWNTSRVKNMAEMFVCALSFNQNIQSWNVGNVENMSYLFGGLCAVDSTCAFNQPLNAWNVSKVRDMSGMFIFLRQFNQPLDKWDTRNVENMSGMFKEASSFNQPLNTWNVSNVKDMSYMFEYAESFNQPLDKWNVGNVENMQGMFADSAFNQPINNWNVQKVEDMSKMFHSRVFNQPLDKWQVKSLKNMQGMFSEYFLQNIDSWEIDRTKVKTADAFSPNSAFVPKWYGEDIINDEELADEVSSCFEFGVGCEVDKVSFELPFKENSIKFFKGDKQGNFARICLPYAEYSDEKRAKDIYEHISMCLDSIKVRESKMMTLHFDGIYRATHIGECETLDFPHSQP</sequence>
<protein>
    <submittedName>
        <fullName evidence="3">BspA family leucine-rich repeat surface protein</fullName>
    </submittedName>
    <submittedName>
        <fullName evidence="2">Chitinase</fullName>
        <ecNumber evidence="2">3.2.1.14</ecNumber>
    </submittedName>
</protein>
<dbReference type="PROSITE" id="PS51257">
    <property type="entry name" value="PROKAR_LIPOPROTEIN"/>
    <property type="match status" value="1"/>
</dbReference>
<dbReference type="OrthoDB" id="5354002at2"/>
<keyword evidence="2" id="KW-0326">Glycosidase</keyword>
<dbReference type="InterPro" id="IPR011889">
    <property type="entry name" value="Liste_lipo_26"/>
</dbReference>
<gene>
    <name evidence="2" type="ORF">BN2458_PEG0333</name>
    <name evidence="3" type="ORF">LS75_001500</name>
</gene>
<feature type="coiled-coil region" evidence="1">
    <location>
        <begin position="192"/>
        <end position="219"/>
    </location>
</feature>
<keyword evidence="1" id="KW-0175">Coiled coil</keyword>
<evidence type="ECO:0000313" key="4">
    <source>
        <dbReference type="Proteomes" id="UP000029925"/>
    </source>
</evidence>
<dbReference type="PATRIC" id="fig|76936.10.peg.322"/>
<dbReference type="Proteomes" id="UP000029925">
    <property type="component" value="Unassembled WGS sequence"/>
</dbReference>
<name>A0A0S4PUU4_9HELI</name>
<dbReference type="EMBL" id="LN907858">
    <property type="protein sequence ID" value="CUU39220.1"/>
    <property type="molecule type" value="Genomic_DNA"/>
</dbReference>
<reference evidence="5" key="2">
    <citation type="submission" date="2015-11" db="EMBL/GenBank/DDBJ databases">
        <authorList>
            <person name="Anvar S.Y."/>
        </authorList>
    </citation>
    <scope>NUCLEOTIDE SEQUENCE [LARGE SCALE GENOMIC DNA]</scope>
</reference>
<dbReference type="NCBIfam" id="TIGR02167">
    <property type="entry name" value="Liste_lipo_26"/>
    <property type="match status" value="2"/>
</dbReference>
<dbReference type="GO" id="GO:0008843">
    <property type="term" value="F:endochitinase activity"/>
    <property type="evidence" value="ECO:0007669"/>
    <property type="project" value="UniProtKB-EC"/>
</dbReference>
<reference evidence="3 4" key="1">
    <citation type="journal article" date="2014" name="Genome Announc.">
        <title>Draft genome sequences of eight enterohepatic helicobacter species isolated from both laboratory and wild rodents.</title>
        <authorList>
            <person name="Sheh A."/>
            <person name="Shen Z."/>
            <person name="Fox J.G."/>
        </authorList>
    </citation>
    <scope>NUCLEOTIDE SEQUENCE [LARGE SCALE GENOMIC DNA]</scope>
    <source>
        <strain evidence="3 4">MIT 98-6810</strain>
    </source>
</reference>
<keyword evidence="4" id="KW-1185">Reference proteome</keyword>
<accession>A0A0S4PUU4</accession>
<dbReference type="RefSeq" id="WP_052082185.1">
    <property type="nucleotide sequence ID" value="NZ_CAOMNX010000001.1"/>
</dbReference>
<dbReference type="AlphaFoldDB" id="A0A0S4PUU4"/>
<dbReference type="EC" id="3.2.1.14" evidence="2"/>
<dbReference type="KEGG" id="hty:BN2458_PEG0333"/>
<evidence type="ECO:0000313" key="5">
    <source>
        <dbReference type="Proteomes" id="UP000064525"/>
    </source>
</evidence>
<evidence type="ECO:0000313" key="2">
    <source>
        <dbReference type="EMBL" id="CUU39220.1"/>
    </source>
</evidence>
<proteinExistence type="predicted"/>
<keyword evidence="2" id="KW-0378">Hydrolase</keyword>
<evidence type="ECO:0000256" key="1">
    <source>
        <dbReference type="SAM" id="Coils"/>
    </source>
</evidence>
<organism evidence="2 5">
    <name type="scientific">Helicobacter typhlonius</name>
    <dbReference type="NCBI Taxonomy" id="76936"/>
    <lineage>
        <taxon>Bacteria</taxon>
        <taxon>Pseudomonadati</taxon>
        <taxon>Campylobacterota</taxon>
        <taxon>Epsilonproteobacteria</taxon>
        <taxon>Campylobacterales</taxon>
        <taxon>Helicobacteraceae</taxon>
        <taxon>Helicobacter</taxon>
    </lineage>
</organism>
<dbReference type="Pfam" id="PF03382">
    <property type="entry name" value="DUF285"/>
    <property type="match status" value="2"/>
</dbReference>
<dbReference type="InterPro" id="IPR005046">
    <property type="entry name" value="DUF285"/>
</dbReference>
<evidence type="ECO:0000313" key="3">
    <source>
        <dbReference type="EMBL" id="TLD79632.1"/>
    </source>
</evidence>
<dbReference type="Proteomes" id="UP000064525">
    <property type="component" value="Chromosome I"/>
</dbReference>
<reference evidence="2" key="3">
    <citation type="submission" date="2015-11" db="EMBL/GenBank/DDBJ databases">
        <authorList>
            <person name="Zhang Y."/>
            <person name="Guo Z."/>
        </authorList>
    </citation>
    <scope>NUCLEOTIDE SEQUENCE</scope>
    <source>
        <strain evidence="2">1</strain>
    </source>
</reference>
<dbReference type="GeneID" id="78150661"/>
<dbReference type="EMBL" id="JRPF02000001">
    <property type="protein sequence ID" value="TLD79632.1"/>
    <property type="molecule type" value="Genomic_DNA"/>
</dbReference>